<reference evidence="2 3" key="1">
    <citation type="journal article" date="2020" name="Cell">
        <title>Large-Scale Comparative Analyses of Tick Genomes Elucidate Their Genetic Diversity and Vector Capacities.</title>
        <authorList>
            <consortium name="Tick Genome and Microbiome Consortium (TIGMIC)"/>
            <person name="Jia N."/>
            <person name="Wang J."/>
            <person name="Shi W."/>
            <person name="Du L."/>
            <person name="Sun Y."/>
            <person name="Zhan W."/>
            <person name="Jiang J.F."/>
            <person name="Wang Q."/>
            <person name="Zhang B."/>
            <person name="Ji P."/>
            <person name="Bell-Sakyi L."/>
            <person name="Cui X.M."/>
            <person name="Yuan T.T."/>
            <person name="Jiang B.G."/>
            <person name="Yang W.F."/>
            <person name="Lam T.T."/>
            <person name="Chang Q.C."/>
            <person name="Ding S.J."/>
            <person name="Wang X.J."/>
            <person name="Zhu J.G."/>
            <person name="Ruan X.D."/>
            <person name="Zhao L."/>
            <person name="Wei J.T."/>
            <person name="Ye R.Z."/>
            <person name="Que T.C."/>
            <person name="Du C.H."/>
            <person name="Zhou Y.H."/>
            <person name="Cheng J.X."/>
            <person name="Dai P.F."/>
            <person name="Guo W.B."/>
            <person name="Han X.H."/>
            <person name="Huang E.J."/>
            <person name="Li L.F."/>
            <person name="Wei W."/>
            <person name="Gao Y.C."/>
            <person name="Liu J.Z."/>
            <person name="Shao H.Z."/>
            <person name="Wang X."/>
            <person name="Wang C.C."/>
            <person name="Yang T.C."/>
            <person name="Huo Q.B."/>
            <person name="Li W."/>
            <person name="Chen H.Y."/>
            <person name="Chen S.E."/>
            <person name="Zhou L.G."/>
            <person name="Ni X.B."/>
            <person name="Tian J.H."/>
            <person name="Sheng Y."/>
            <person name="Liu T."/>
            <person name="Pan Y.S."/>
            <person name="Xia L.Y."/>
            <person name="Li J."/>
            <person name="Zhao F."/>
            <person name="Cao W.C."/>
        </authorList>
    </citation>
    <scope>NUCLEOTIDE SEQUENCE [LARGE SCALE GENOMIC DNA]</scope>
    <source>
        <strain evidence="2">HaeL-2018</strain>
    </source>
</reference>
<dbReference type="OrthoDB" id="6427379at2759"/>
<proteinExistence type="predicted"/>
<evidence type="ECO:0000313" key="3">
    <source>
        <dbReference type="Proteomes" id="UP000821853"/>
    </source>
</evidence>
<keyword evidence="3" id="KW-1185">Reference proteome</keyword>
<feature type="coiled-coil region" evidence="1">
    <location>
        <begin position="23"/>
        <end position="67"/>
    </location>
</feature>
<organism evidence="2 3">
    <name type="scientific">Haemaphysalis longicornis</name>
    <name type="common">Bush tick</name>
    <dbReference type="NCBI Taxonomy" id="44386"/>
    <lineage>
        <taxon>Eukaryota</taxon>
        <taxon>Metazoa</taxon>
        <taxon>Ecdysozoa</taxon>
        <taxon>Arthropoda</taxon>
        <taxon>Chelicerata</taxon>
        <taxon>Arachnida</taxon>
        <taxon>Acari</taxon>
        <taxon>Parasitiformes</taxon>
        <taxon>Ixodida</taxon>
        <taxon>Ixodoidea</taxon>
        <taxon>Ixodidae</taxon>
        <taxon>Haemaphysalinae</taxon>
        <taxon>Haemaphysalis</taxon>
    </lineage>
</organism>
<keyword evidence="1" id="KW-0175">Coiled coil</keyword>
<protein>
    <submittedName>
        <fullName evidence="2">Uncharacterized protein</fullName>
    </submittedName>
</protein>
<gene>
    <name evidence="2" type="ORF">HPB48_013341</name>
</gene>
<sequence length="125" mass="14662">MSSRRCQYLTMTMSRRSGSLGEREALRMRIVALRAKVNEACRQFVLLDQQTRDLARLCKRAERNNKRALRYSIRLKISIMTGVKMMYDHYITANMDELQRVVGPGCCRRRFRRPVDYSTAASVHD</sequence>
<evidence type="ECO:0000313" key="2">
    <source>
        <dbReference type="EMBL" id="KAH9365805.1"/>
    </source>
</evidence>
<dbReference type="Proteomes" id="UP000821853">
    <property type="component" value="Unassembled WGS sequence"/>
</dbReference>
<comment type="caution">
    <text evidence="2">The sequence shown here is derived from an EMBL/GenBank/DDBJ whole genome shotgun (WGS) entry which is preliminary data.</text>
</comment>
<accession>A0A9J6FRP6</accession>
<dbReference type="AlphaFoldDB" id="A0A9J6FRP6"/>
<dbReference type="VEuPathDB" id="VectorBase:HLOH_064367"/>
<dbReference type="EMBL" id="JABSTR010000003">
    <property type="protein sequence ID" value="KAH9365805.1"/>
    <property type="molecule type" value="Genomic_DNA"/>
</dbReference>
<evidence type="ECO:0000256" key="1">
    <source>
        <dbReference type="SAM" id="Coils"/>
    </source>
</evidence>
<name>A0A9J6FRP6_HAELO</name>